<evidence type="ECO:0000313" key="11">
    <source>
        <dbReference type="EMBL" id="CAL4071917.1"/>
    </source>
</evidence>
<comment type="caution">
    <text evidence="11">The sequence shown here is derived from an EMBL/GenBank/DDBJ whole genome shotgun (WGS) entry which is preliminary data.</text>
</comment>
<feature type="non-terminal residue" evidence="11">
    <location>
        <position position="499"/>
    </location>
</feature>
<accession>A0AAV2Q591</accession>
<dbReference type="GO" id="GO:0016491">
    <property type="term" value="F:oxidoreductase activity"/>
    <property type="evidence" value="ECO:0007669"/>
    <property type="project" value="UniProtKB-KW"/>
</dbReference>
<evidence type="ECO:0000256" key="5">
    <source>
        <dbReference type="ARBA" id="ARBA00022538"/>
    </source>
</evidence>
<evidence type="ECO:0000256" key="3">
    <source>
        <dbReference type="ARBA" id="ARBA00022448"/>
    </source>
</evidence>
<dbReference type="InterPro" id="IPR005983">
    <property type="entry name" value="K_chnl_volt-dep_bsu_KCNAB"/>
</dbReference>
<proteinExistence type="inferred from homology"/>
<keyword evidence="3" id="KW-0813">Transport</keyword>
<dbReference type="InterPro" id="IPR023210">
    <property type="entry name" value="NADP_OxRdtase_dom"/>
</dbReference>
<sequence length="499" mass="56483">MLQSWYQYVVSSSTGPSCLEVTMFTVPCRLLLGMSEGHKVHCTMASPPLSQCSLYYGDTSSACLKVTMFTVLWRHLLDMSEGHNVHCTMAIPPRCKKCLKHLLSFKSYMFKGQQVPISITYPPCVVASSTDKTCFKSCFKINLFGGTWVTFSPAVAEETAEEIITVAYDSGINLFDLSEAYSGGRAEVQLGKILKKKNWRRTSYTVITKVYWNSKPSERGEERGLSRKHIIESVKHSLERLQLDYIDVIIIHRADEMCPMEEVVRAASYCIEQGWCMYWGTSRWSPVEIMEAWSNCRQFNCITPIVEQSEYHLFCRGKTELYLPEMYNKIGVGTMAWSPLALGLITTKVDDGMPVFTRQSFKKKYCATVSWNEDERQASQASGHGKDQGYTWLKDKAGGEDARKQQHRLRQLAQLADSLNCTLTQLSVAWSLKNENLHCVLIGAATVDQLLENINALQVIPRLKPEHIAELEQILDNKPTRPPMVSTLAKRGLIPLNLQ</sequence>
<comment type="subcellular location">
    <subcellularLocation>
        <location evidence="1">Cytoplasm</location>
    </subcellularLocation>
</comment>
<evidence type="ECO:0000259" key="10">
    <source>
        <dbReference type="Pfam" id="PF00248"/>
    </source>
</evidence>
<dbReference type="InterPro" id="IPR036812">
    <property type="entry name" value="NAD(P)_OxRdtase_dom_sf"/>
</dbReference>
<dbReference type="GO" id="GO:0005737">
    <property type="term" value="C:cytoplasm"/>
    <property type="evidence" value="ECO:0007669"/>
    <property type="project" value="UniProtKB-SubCell"/>
</dbReference>
<dbReference type="EMBL" id="CAXKWB010004067">
    <property type="protein sequence ID" value="CAL4071917.1"/>
    <property type="molecule type" value="Genomic_DNA"/>
</dbReference>
<dbReference type="AlphaFoldDB" id="A0AAV2Q591"/>
<evidence type="ECO:0000256" key="4">
    <source>
        <dbReference type="ARBA" id="ARBA00022490"/>
    </source>
</evidence>
<keyword evidence="7" id="KW-0630">Potassium</keyword>
<keyword evidence="8" id="KW-0560">Oxidoreductase</keyword>
<dbReference type="PANTHER" id="PTHR43150:SF2">
    <property type="entry name" value="HYPERKINETIC, ISOFORM M"/>
    <property type="match status" value="1"/>
</dbReference>
<protein>
    <recommendedName>
        <fullName evidence="10">NADP-dependent oxidoreductase domain-containing protein</fullName>
    </recommendedName>
</protein>
<keyword evidence="6" id="KW-0521">NADP</keyword>
<keyword evidence="5" id="KW-0633">Potassium transport</keyword>
<evidence type="ECO:0000256" key="1">
    <source>
        <dbReference type="ARBA" id="ARBA00004496"/>
    </source>
</evidence>
<dbReference type="SUPFAM" id="SSF51430">
    <property type="entry name" value="NAD(P)-linked oxidoreductase"/>
    <property type="match status" value="1"/>
</dbReference>
<dbReference type="Proteomes" id="UP001497623">
    <property type="component" value="Unassembled WGS sequence"/>
</dbReference>
<keyword evidence="9" id="KW-0406">Ion transport</keyword>
<reference evidence="11 12" key="1">
    <citation type="submission" date="2024-05" db="EMBL/GenBank/DDBJ databases">
        <authorList>
            <person name="Wallberg A."/>
        </authorList>
    </citation>
    <scope>NUCLEOTIDE SEQUENCE [LARGE SCALE GENOMIC DNA]</scope>
</reference>
<name>A0AAV2Q591_MEGNR</name>
<dbReference type="GO" id="GO:0005249">
    <property type="term" value="F:voltage-gated potassium channel activity"/>
    <property type="evidence" value="ECO:0007669"/>
    <property type="project" value="InterPro"/>
</dbReference>
<evidence type="ECO:0000256" key="6">
    <source>
        <dbReference type="ARBA" id="ARBA00022857"/>
    </source>
</evidence>
<dbReference type="Pfam" id="PF00248">
    <property type="entry name" value="Aldo_ket_red"/>
    <property type="match status" value="1"/>
</dbReference>
<feature type="domain" description="NADP-dependent oxidoreductase" evidence="10">
    <location>
        <begin position="146"/>
        <end position="475"/>
    </location>
</feature>
<dbReference type="InterPro" id="IPR005399">
    <property type="entry name" value="K_chnl_volt-dep_bsu_KCNAB-rel"/>
</dbReference>
<evidence type="ECO:0000313" key="12">
    <source>
        <dbReference type="Proteomes" id="UP001497623"/>
    </source>
</evidence>
<dbReference type="PRINTS" id="PR01577">
    <property type="entry name" value="KCNABCHANNEL"/>
</dbReference>
<evidence type="ECO:0000256" key="8">
    <source>
        <dbReference type="ARBA" id="ARBA00023002"/>
    </source>
</evidence>
<evidence type="ECO:0000256" key="9">
    <source>
        <dbReference type="ARBA" id="ARBA00023065"/>
    </source>
</evidence>
<dbReference type="GO" id="GO:0015459">
    <property type="term" value="F:potassium channel regulator activity"/>
    <property type="evidence" value="ECO:0007669"/>
    <property type="project" value="TreeGrafter"/>
</dbReference>
<evidence type="ECO:0000256" key="2">
    <source>
        <dbReference type="ARBA" id="ARBA00006515"/>
    </source>
</evidence>
<dbReference type="Gene3D" id="3.20.20.100">
    <property type="entry name" value="NADP-dependent oxidoreductase domain"/>
    <property type="match status" value="1"/>
</dbReference>
<dbReference type="GO" id="GO:1901379">
    <property type="term" value="P:regulation of potassium ion transmembrane transport"/>
    <property type="evidence" value="ECO:0007669"/>
    <property type="project" value="TreeGrafter"/>
</dbReference>
<dbReference type="PANTHER" id="PTHR43150">
    <property type="entry name" value="HYPERKINETIC, ISOFORM M"/>
    <property type="match status" value="1"/>
</dbReference>
<organism evidence="11 12">
    <name type="scientific">Meganyctiphanes norvegica</name>
    <name type="common">Northern krill</name>
    <name type="synonym">Thysanopoda norvegica</name>
    <dbReference type="NCBI Taxonomy" id="48144"/>
    <lineage>
        <taxon>Eukaryota</taxon>
        <taxon>Metazoa</taxon>
        <taxon>Ecdysozoa</taxon>
        <taxon>Arthropoda</taxon>
        <taxon>Crustacea</taxon>
        <taxon>Multicrustacea</taxon>
        <taxon>Malacostraca</taxon>
        <taxon>Eumalacostraca</taxon>
        <taxon>Eucarida</taxon>
        <taxon>Euphausiacea</taxon>
        <taxon>Euphausiidae</taxon>
        <taxon>Meganyctiphanes</taxon>
    </lineage>
</organism>
<dbReference type="NCBIfam" id="TIGR01293">
    <property type="entry name" value="Kv_beta"/>
    <property type="match status" value="1"/>
</dbReference>
<dbReference type="GO" id="GO:0044325">
    <property type="term" value="F:transmembrane transporter binding"/>
    <property type="evidence" value="ECO:0007669"/>
    <property type="project" value="TreeGrafter"/>
</dbReference>
<gene>
    <name evidence="11" type="ORF">MNOR_LOCUS8690</name>
</gene>
<dbReference type="GO" id="GO:0008076">
    <property type="term" value="C:voltage-gated potassium channel complex"/>
    <property type="evidence" value="ECO:0007669"/>
    <property type="project" value="TreeGrafter"/>
</dbReference>
<keyword evidence="12" id="KW-1185">Reference proteome</keyword>
<comment type="similarity">
    <text evidence="2">Belongs to the shaker potassium channel beta subunit family.</text>
</comment>
<evidence type="ECO:0000256" key="7">
    <source>
        <dbReference type="ARBA" id="ARBA00022958"/>
    </source>
</evidence>
<keyword evidence="4" id="KW-0963">Cytoplasm</keyword>